<evidence type="ECO:0000313" key="1">
    <source>
        <dbReference type="EMBL" id="KAF2560594.1"/>
    </source>
</evidence>
<sequence length="67" mass="7401">MSFFLWKNIPQGAATTCYVALHPSLKGVTGKYFADCNVTTPSNFATDKSLADKLWDFSIKLIDSLPN</sequence>
<accession>A0A8S9HSY8</accession>
<dbReference type="Gene3D" id="3.40.50.720">
    <property type="entry name" value="NAD(P)-binding Rossmann-like Domain"/>
    <property type="match status" value="1"/>
</dbReference>
<proteinExistence type="predicted"/>
<evidence type="ECO:0008006" key="2">
    <source>
        <dbReference type="Google" id="ProtNLM"/>
    </source>
</evidence>
<reference evidence="1" key="1">
    <citation type="submission" date="2019-12" db="EMBL/GenBank/DDBJ databases">
        <title>Genome sequencing and annotation of Brassica cretica.</title>
        <authorList>
            <person name="Studholme D.J."/>
            <person name="Sarris P.F."/>
        </authorList>
    </citation>
    <scope>NUCLEOTIDE SEQUENCE</scope>
    <source>
        <strain evidence="1">PFS-102/07</strain>
        <tissue evidence="1">Leaf</tissue>
    </source>
</reference>
<dbReference type="EMBL" id="QGKY02001250">
    <property type="protein sequence ID" value="KAF2560594.1"/>
    <property type="molecule type" value="Genomic_DNA"/>
</dbReference>
<dbReference type="PANTHER" id="PTHR48476">
    <property type="entry name" value="SHORT-CHAIN DEHYDROGENASE TIC 32, CHLOROPLASTIC-LIKE"/>
    <property type="match status" value="1"/>
</dbReference>
<gene>
    <name evidence="1" type="ORF">F2Q70_00016247</name>
</gene>
<dbReference type="AlphaFoldDB" id="A0A8S9HSY8"/>
<name>A0A8S9HSY8_BRACR</name>
<dbReference type="PANTHER" id="PTHR48476:SF1">
    <property type="entry name" value="SHORT-CHAIN DEHYDROGENASE TIC 32, CHLOROPLASTIC-LIKE"/>
    <property type="match status" value="1"/>
</dbReference>
<organism evidence="1">
    <name type="scientific">Brassica cretica</name>
    <name type="common">Mustard</name>
    <dbReference type="NCBI Taxonomy" id="69181"/>
    <lineage>
        <taxon>Eukaryota</taxon>
        <taxon>Viridiplantae</taxon>
        <taxon>Streptophyta</taxon>
        <taxon>Embryophyta</taxon>
        <taxon>Tracheophyta</taxon>
        <taxon>Spermatophyta</taxon>
        <taxon>Magnoliopsida</taxon>
        <taxon>eudicotyledons</taxon>
        <taxon>Gunneridae</taxon>
        <taxon>Pentapetalae</taxon>
        <taxon>rosids</taxon>
        <taxon>malvids</taxon>
        <taxon>Brassicales</taxon>
        <taxon>Brassicaceae</taxon>
        <taxon>Brassiceae</taxon>
        <taxon>Brassica</taxon>
    </lineage>
</organism>
<dbReference type="InterPro" id="IPR055280">
    <property type="entry name" value="TIC32"/>
</dbReference>
<comment type="caution">
    <text evidence="1">The sequence shown here is derived from an EMBL/GenBank/DDBJ whole genome shotgun (WGS) entry which is preliminary data.</text>
</comment>
<protein>
    <recommendedName>
        <fullName evidence="2">Short-chain dehydrogenase TIC 32, chloroplastic</fullName>
    </recommendedName>
</protein>